<keyword evidence="2" id="KW-1133">Transmembrane helix</keyword>
<dbReference type="EMBL" id="JXTC01000203">
    <property type="protein sequence ID" value="PON82044.1"/>
    <property type="molecule type" value="Genomic_DNA"/>
</dbReference>
<gene>
    <name evidence="3" type="ORF">TorRG33x02_221610</name>
</gene>
<name>A0A2P5E957_TREOI</name>
<sequence>FNLPFQQIFLHTKLHTELQISIYQPSKTLNFPFFFSFLFSVSLVFFSLLPIRKKIKIRPKKGKEKKKKTLQKGTTTSLQAKSSEFLMESSGHESRRSFSSSWAFRFALSVQSL</sequence>
<reference evidence="4" key="1">
    <citation type="submission" date="2016-06" db="EMBL/GenBank/DDBJ databases">
        <title>Parallel loss of symbiosis genes in relatives of nitrogen-fixing non-legume Parasponia.</title>
        <authorList>
            <person name="Van Velzen R."/>
            <person name="Holmer R."/>
            <person name="Bu F."/>
            <person name="Rutten L."/>
            <person name="Van Zeijl A."/>
            <person name="Liu W."/>
            <person name="Santuari L."/>
            <person name="Cao Q."/>
            <person name="Sharma T."/>
            <person name="Shen D."/>
            <person name="Roswanjaya Y."/>
            <person name="Wardhani T."/>
            <person name="Kalhor M.S."/>
            <person name="Jansen J."/>
            <person name="Van den Hoogen J."/>
            <person name="Gungor B."/>
            <person name="Hartog M."/>
            <person name="Hontelez J."/>
            <person name="Verver J."/>
            <person name="Yang W.-C."/>
            <person name="Schijlen E."/>
            <person name="Repin R."/>
            <person name="Schilthuizen M."/>
            <person name="Schranz E."/>
            <person name="Heidstra R."/>
            <person name="Miyata K."/>
            <person name="Fedorova E."/>
            <person name="Kohlen W."/>
            <person name="Bisseling T."/>
            <person name="Smit S."/>
            <person name="Geurts R."/>
        </authorList>
    </citation>
    <scope>NUCLEOTIDE SEQUENCE [LARGE SCALE GENOMIC DNA]</scope>
    <source>
        <strain evidence="4">cv. RG33-2</strain>
    </source>
</reference>
<feature type="region of interest" description="Disordered" evidence="1">
    <location>
        <begin position="60"/>
        <end position="87"/>
    </location>
</feature>
<accession>A0A2P5E957</accession>
<keyword evidence="2" id="KW-0812">Transmembrane</keyword>
<keyword evidence="4" id="KW-1185">Reference proteome</keyword>
<protein>
    <submittedName>
        <fullName evidence="3">Uncharacterized protein</fullName>
    </submittedName>
</protein>
<organism evidence="3 4">
    <name type="scientific">Trema orientale</name>
    <name type="common">Charcoal tree</name>
    <name type="synonym">Celtis orientalis</name>
    <dbReference type="NCBI Taxonomy" id="63057"/>
    <lineage>
        <taxon>Eukaryota</taxon>
        <taxon>Viridiplantae</taxon>
        <taxon>Streptophyta</taxon>
        <taxon>Embryophyta</taxon>
        <taxon>Tracheophyta</taxon>
        <taxon>Spermatophyta</taxon>
        <taxon>Magnoliopsida</taxon>
        <taxon>eudicotyledons</taxon>
        <taxon>Gunneridae</taxon>
        <taxon>Pentapetalae</taxon>
        <taxon>rosids</taxon>
        <taxon>fabids</taxon>
        <taxon>Rosales</taxon>
        <taxon>Cannabaceae</taxon>
        <taxon>Trema</taxon>
    </lineage>
</organism>
<dbReference type="Proteomes" id="UP000237000">
    <property type="component" value="Unassembled WGS sequence"/>
</dbReference>
<comment type="caution">
    <text evidence="3">The sequence shown here is derived from an EMBL/GenBank/DDBJ whole genome shotgun (WGS) entry which is preliminary data.</text>
</comment>
<proteinExistence type="predicted"/>
<feature type="compositionally biased region" description="Basic residues" evidence="1">
    <location>
        <begin position="60"/>
        <end position="70"/>
    </location>
</feature>
<evidence type="ECO:0000256" key="1">
    <source>
        <dbReference type="SAM" id="MobiDB-lite"/>
    </source>
</evidence>
<dbReference type="AlphaFoldDB" id="A0A2P5E957"/>
<keyword evidence="2" id="KW-0472">Membrane</keyword>
<feature type="non-terminal residue" evidence="3">
    <location>
        <position position="1"/>
    </location>
</feature>
<dbReference type="OrthoDB" id="10589368at2759"/>
<evidence type="ECO:0000256" key="2">
    <source>
        <dbReference type="SAM" id="Phobius"/>
    </source>
</evidence>
<dbReference type="InParanoid" id="A0A2P5E957"/>
<evidence type="ECO:0000313" key="4">
    <source>
        <dbReference type="Proteomes" id="UP000237000"/>
    </source>
</evidence>
<feature type="transmembrane region" description="Helical" evidence="2">
    <location>
        <begin position="31"/>
        <end position="51"/>
    </location>
</feature>
<evidence type="ECO:0000313" key="3">
    <source>
        <dbReference type="EMBL" id="PON82044.1"/>
    </source>
</evidence>